<dbReference type="Proteomes" id="UP000494165">
    <property type="component" value="Unassembled WGS sequence"/>
</dbReference>
<organism evidence="3 4">
    <name type="scientific">Cloeon dipterum</name>
    <dbReference type="NCBI Taxonomy" id="197152"/>
    <lineage>
        <taxon>Eukaryota</taxon>
        <taxon>Metazoa</taxon>
        <taxon>Ecdysozoa</taxon>
        <taxon>Arthropoda</taxon>
        <taxon>Hexapoda</taxon>
        <taxon>Insecta</taxon>
        <taxon>Pterygota</taxon>
        <taxon>Palaeoptera</taxon>
        <taxon>Ephemeroptera</taxon>
        <taxon>Pisciforma</taxon>
        <taxon>Baetidae</taxon>
        <taxon>Cloeon</taxon>
    </lineage>
</organism>
<evidence type="ECO:0000313" key="4">
    <source>
        <dbReference type="Proteomes" id="UP000494165"/>
    </source>
</evidence>
<protein>
    <recommendedName>
        <fullName evidence="5">Fibronectin type-III domain-containing protein</fullName>
    </recommendedName>
</protein>
<keyword evidence="1" id="KW-0472">Membrane</keyword>
<evidence type="ECO:0000256" key="1">
    <source>
        <dbReference type="SAM" id="Phobius"/>
    </source>
</evidence>
<reference evidence="3 4" key="1">
    <citation type="submission" date="2020-04" db="EMBL/GenBank/DDBJ databases">
        <authorList>
            <person name="Alioto T."/>
            <person name="Alioto T."/>
            <person name="Gomez Garrido J."/>
        </authorList>
    </citation>
    <scope>NUCLEOTIDE SEQUENCE [LARGE SCALE GENOMIC DNA]</scope>
</reference>
<comment type="caution">
    <text evidence="3">The sequence shown here is derived from an EMBL/GenBank/DDBJ whole genome shotgun (WGS) entry which is preliminary data.</text>
</comment>
<keyword evidence="1" id="KW-1133">Transmembrane helix</keyword>
<evidence type="ECO:0000313" key="3">
    <source>
        <dbReference type="EMBL" id="CAB3379725.1"/>
    </source>
</evidence>
<evidence type="ECO:0000256" key="2">
    <source>
        <dbReference type="SAM" id="SignalP"/>
    </source>
</evidence>
<proteinExistence type="predicted"/>
<feature type="signal peptide" evidence="2">
    <location>
        <begin position="1"/>
        <end position="23"/>
    </location>
</feature>
<dbReference type="EMBL" id="CADEPI010000193">
    <property type="protein sequence ID" value="CAB3379725.1"/>
    <property type="molecule type" value="Genomic_DNA"/>
</dbReference>
<name>A0A8S1DNU9_9INSE</name>
<keyword evidence="2" id="KW-0732">Signal</keyword>
<dbReference type="AlphaFoldDB" id="A0A8S1DNU9"/>
<gene>
    <name evidence="3" type="ORF">CLODIP_2_CD14598</name>
</gene>
<evidence type="ECO:0008006" key="5">
    <source>
        <dbReference type="Google" id="ProtNLM"/>
    </source>
</evidence>
<feature type="transmembrane region" description="Helical" evidence="1">
    <location>
        <begin position="820"/>
        <end position="842"/>
    </location>
</feature>
<sequence>MVKWIATCCALFSLIYKCNFARGYLVSIGVGKEIRGCVTNDHQHAVAFVKNVKGKDGYFSQVETFDLDGNANEMRVYDCNLVKRNGCTQWRTENLRIKSNEYENYPAVTDFRWHDILLVPKKSNAWMEREIEFQKESFFCVDVVYILRSPLKISEIALNVTFVTEKGDYLNFTEGHPSKEVDTWHVVRFDSLERRFEGKGTLRLSVGPQDLEIGGIKFCPGGGLDVEITLRGMQRCHSLSTHLAPPPVEDAGEEEKFTKLACGENTFGVDCSEKYVVGKCLNDKFDLENGHCLEACSNSTTGFPSCSTKIWKVKPFVQNASPNSLSLNMSRSLQYVFGFAHVIDVRYRREKSTWWESKIYFESDGRLFKLDDLEANTEYVITFTVYSKMPQQNLVIAEEVIASTCKPIDESILNIDIDSTALAATIAVSDVDKKYCQPTYFNVSEVSSGDLPIKSTIHIRAQEEHQKNLTSCKNGSYFIVSVSDIYQNLVEARLVCTAEKKFILEDHQLKHACLPINESVVQISFEDQLTVVISSNASFADRRKICKPRVLIVVESKKILFSANVQGFDFINYFGNCTPGTIYDVILFDEADHKIKVRYSCMTPEQITLQKFVPVVNKIWVRKIELDMDKSLKGVSGSQDIQVQYQEEFVEAWKTKIYKSSMGRRLVLNFLKPETLYVIRLVWISTNQTSVVSKDIETRTKPCIPIDKKTIEMKIMVTFTTEAKVTVRSAEMEELCRLKQMKVTSEDGKVLLDTMVHDWKLRWELPPCRNGSIYTLSVKDEQGNSVEKNETCFLLGDVHGLEEHRVVVASPSKLVLSVRVVSLGAVLLIVLSLLCVVCLCCVMSRRRAREIEEQNRQLYVLIMETEV</sequence>
<keyword evidence="4" id="KW-1185">Reference proteome</keyword>
<accession>A0A8S1DNU9</accession>
<keyword evidence="1" id="KW-0812">Transmembrane</keyword>
<feature type="chain" id="PRO_5035738238" description="Fibronectin type-III domain-containing protein" evidence="2">
    <location>
        <begin position="24"/>
        <end position="867"/>
    </location>
</feature>